<keyword evidence="2" id="KW-0813">Transport</keyword>
<dbReference type="Pfam" id="PF01554">
    <property type="entry name" value="MatE"/>
    <property type="match status" value="2"/>
</dbReference>
<feature type="transmembrane region" description="Helical" evidence="7">
    <location>
        <begin position="359"/>
        <end position="379"/>
    </location>
</feature>
<evidence type="ECO:0000256" key="1">
    <source>
        <dbReference type="ARBA" id="ARBA00004429"/>
    </source>
</evidence>
<sequence>MTPTPERPLPVRFLRFLGPLVLTNVLNALSGTLNIIFLGQLLGAASMAAAVGFFPAFMFLIAFVIGLGTGASVLVGQAHGAREPDKVREVAGAVLLGGVLLGVLVGVTGATFAQPLMHWLGTPPEILADSVSYARVMLFGLPVFFTNMLVAAVLRGMGDSLTPLRMLVVSFAVSAVVTPALILGWFGLPRLGVASAGWGTLLGTLTALIWLAWRLQHQSHTLTWSALVPHLRLSRRLLTVARLGIPSALFFITSAAADMGLLALVNDHGVHATAAWGAVSQTTAYVLFPAMSIAIAASVFTAQAVGAGDTARIDQVTRVGLLMNLVLTGSLALGVALLAPRIASLFVQDAAVIELAATVLRIAVWGNIIFGMASVFSGVMRATGTVRVPTLMSLGCLVFLLYPLGRVFDSTLGLPFIWLTYPVTFAVALLLQTAYFYGVWKRQPVHRLI</sequence>
<dbReference type="EMBL" id="JAVDWU010000016">
    <property type="protein sequence ID" value="MDR7152987.1"/>
    <property type="molecule type" value="Genomic_DNA"/>
</dbReference>
<feature type="transmembrane region" description="Helical" evidence="7">
    <location>
        <begin position="285"/>
        <end position="307"/>
    </location>
</feature>
<keyword evidence="4 7" id="KW-0812">Transmembrane</keyword>
<evidence type="ECO:0000313" key="9">
    <source>
        <dbReference type="Proteomes" id="UP001265700"/>
    </source>
</evidence>
<dbReference type="RefSeq" id="WP_310322276.1">
    <property type="nucleotide sequence ID" value="NZ_JAVDWU010000016.1"/>
</dbReference>
<dbReference type="InterPro" id="IPR052031">
    <property type="entry name" value="Membrane_Transporter-Flippase"/>
</dbReference>
<evidence type="ECO:0000256" key="2">
    <source>
        <dbReference type="ARBA" id="ARBA00022448"/>
    </source>
</evidence>
<feature type="transmembrane region" description="Helical" evidence="7">
    <location>
        <begin position="386"/>
        <end position="404"/>
    </location>
</feature>
<dbReference type="InterPro" id="IPR048279">
    <property type="entry name" value="MdtK-like"/>
</dbReference>
<keyword evidence="9" id="KW-1185">Reference proteome</keyword>
<keyword evidence="5 7" id="KW-1133">Transmembrane helix</keyword>
<feature type="transmembrane region" description="Helical" evidence="7">
    <location>
        <begin position="319"/>
        <end position="339"/>
    </location>
</feature>
<protein>
    <submittedName>
        <fullName evidence="8">MATE family efflux protein</fullName>
    </submittedName>
</protein>
<dbReference type="NCBIfam" id="TIGR00797">
    <property type="entry name" value="matE"/>
    <property type="match status" value="1"/>
</dbReference>
<evidence type="ECO:0000256" key="3">
    <source>
        <dbReference type="ARBA" id="ARBA00022475"/>
    </source>
</evidence>
<dbReference type="PANTHER" id="PTHR43549">
    <property type="entry name" value="MULTIDRUG RESISTANCE PROTEIN YPNP-RELATED"/>
    <property type="match status" value="1"/>
</dbReference>
<feature type="transmembrane region" description="Helical" evidence="7">
    <location>
        <begin position="133"/>
        <end position="154"/>
    </location>
</feature>
<evidence type="ECO:0000256" key="6">
    <source>
        <dbReference type="ARBA" id="ARBA00023136"/>
    </source>
</evidence>
<comment type="caution">
    <text evidence="8">The sequence shown here is derived from an EMBL/GenBank/DDBJ whole genome shotgun (WGS) entry which is preliminary data.</text>
</comment>
<dbReference type="PIRSF" id="PIRSF006603">
    <property type="entry name" value="DinF"/>
    <property type="match status" value="1"/>
</dbReference>
<proteinExistence type="predicted"/>
<evidence type="ECO:0000313" key="8">
    <source>
        <dbReference type="EMBL" id="MDR7152987.1"/>
    </source>
</evidence>
<comment type="subcellular location">
    <subcellularLocation>
        <location evidence="1">Cell inner membrane</location>
        <topology evidence="1">Multi-pass membrane protein</topology>
    </subcellularLocation>
</comment>
<gene>
    <name evidence="8" type="ORF">J2W49_004966</name>
</gene>
<dbReference type="PANTHER" id="PTHR43549:SF3">
    <property type="entry name" value="MULTIDRUG RESISTANCE PROTEIN YPNP-RELATED"/>
    <property type="match status" value="1"/>
</dbReference>
<feature type="transmembrane region" description="Helical" evidence="7">
    <location>
        <begin position="21"/>
        <end position="42"/>
    </location>
</feature>
<accession>A0ABU1WVU7</accession>
<evidence type="ECO:0000256" key="7">
    <source>
        <dbReference type="SAM" id="Phobius"/>
    </source>
</evidence>
<evidence type="ECO:0000256" key="5">
    <source>
        <dbReference type="ARBA" id="ARBA00022989"/>
    </source>
</evidence>
<keyword evidence="6 7" id="KW-0472">Membrane</keyword>
<feature type="transmembrane region" description="Helical" evidence="7">
    <location>
        <begin position="54"/>
        <end position="78"/>
    </location>
</feature>
<feature type="transmembrane region" description="Helical" evidence="7">
    <location>
        <begin position="240"/>
        <end position="265"/>
    </location>
</feature>
<evidence type="ECO:0000256" key="4">
    <source>
        <dbReference type="ARBA" id="ARBA00022692"/>
    </source>
</evidence>
<feature type="transmembrane region" description="Helical" evidence="7">
    <location>
        <begin position="416"/>
        <end position="440"/>
    </location>
</feature>
<dbReference type="Proteomes" id="UP001265700">
    <property type="component" value="Unassembled WGS sequence"/>
</dbReference>
<dbReference type="InterPro" id="IPR002528">
    <property type="entry name" value="MATE_fam"/>
</dbReference>
<feature type="transmembrane region" description="Helical" evidence="7">
    <location>
        <begin position="166"/>
        <end position="186"/>
    </location>
</feature>
<feature type="transmembrane region" description="Helical" evidence="7">
    <location>
        <begin position="90"/>
        <end position="113"/>
    </location>
</feature>
<feature type="transmembrane region" description="Helical" evidence="7">
    <location>
        <begin position="192"/>
        <end position="213"/>
    </location>
</feature>
<reference evidence="8 9" key="1">
    <citation type="submission" date="2023-07" db="EMBL/GenBank/DDBJ databases">
        <title>Sorghum-associated microbial communities from plants grown in Nebraska, USA.</title>
        <authorList>
            <person name="Schachtman D."/>
        </authorList>
    </citation>
    <scope>NUCLEOTIDE SEQUENCE [LARGE SCALE GENOMIC DNA]</scope>
    <source>
        <strain evidence="8 9">4249</strain>
    </source>
</reference>
<name>A0ABU1WVU7_9BURK</name>
<keyword evidence="3" id="KW-1003">Cell membrane</keyword>
<organism evidence="8 9">
    <name type="scientific">Hydrogenophaga palleronii</name>
    <dbReference type="NCBI Taxonomy" id="65655"/>
    <lineage>
        <taxon>Bacteria</taxon>
        <taxon>Pseudomonadati</taxon>
        <taxon>Pseudomonadota</taxon>
        <taxon>Betaproteobacteria</taxon>
        <taxon>Burkholderiales</taxon>
        <taxon>Comamonadaceae</taxon>
        <taxon>Hydrogenophaga</taxon>
    </lineage>
</organism>